<reference evidence="1 2" key="1">
    <citation type="submission" date="2016-10" db="EMBL/GenBank/DDBJ databases">
        <title>Rhodobacter sp. LPB0142, isolated from sea water.</title>
        <authorList>
            <person name="Kim E."/>
            <person name="Yi H."/>
        </authorList>
    </citation>
    <scope>NUCLEOTIDE SEQUENCE [LARGE SCALE GENOMIC DNA]</scope>
    <source>
        <strain evidence="1 2">LPB0142</strain>
        <plasmid evidence="2">Plasmid pej01</plasmid>
    </source>
</reference>
<dbReference type="RefSeq" id="WP_071167328.1">
    <property type="nucleotide sequence ID" value="NZ_CP017782.1"/>
</dbReference>
<accession>A0A1D9MHA1</accession>
<dbReference type="KEGG" id="rhp:LPB142_16940"/>
<sequence>MGNDIAITTQALAGHFRATAQLIATVRTIARDRYAVRASRPVALKLETALACPDLAPRRETCMGKELVA</sequence>
<geneLocation type="plasmid" evidence="2">
    <name>pej01</name>
</geneLocation>
<dbReference type="EMBL" id="CP017782">
    <property type="protein sequence ID" value="AOZ71173.1"/>
    <property type="molecule type" value="Genomic_DNA"/>
</dbReference>
<proteinExistence type="predicted"/>
<keyword evidence="2" id="KW-1185">Reference proteome</keyword>
<protein>
    <submittedName>
        <fullName evidence="1">Uncharacterized protein</fullName>
    </submittedName>
</protein>
<dbReference type="Proteomes" id="UP000176562">
    <property type="component" value="Plasmid pEJ01"/>
</dbReference>
<dbReference type="AlphaFoldDB" id="A0A1D9MHA1"/>
<keyword evidence="1" id="KW-0614">Plasmid</keyword>
<evidence type="ECO:0000313" key="1">
    <source>
        <dbReference type="EMBL" id="AOZ71173.1"/>
    </source>
</evidence>
<organism evidence="1 2">
    <name type="scientific">Rhodobacter xanthinilyticus</name>
    <dbReference type="NCBI Taxonomy" id="1850250"/>
    <lineage>
        <taxon>Bacteria</taxon>
        <taxon>Pseudomonadati</taxon>
        <taxon>Pseudomonadota</taxon>
        <taxon>Alphaproteobacteria</taxon>
        <taxon>Rhodobacterales</taxon>
        <taxon>Rhodobacter group</taxon>
        <taxon>Rhodobacter</taxon>
    </lineage>
</organism>
<gene>
    <name evidence="1" type="ORF">LPB142_16940</name>
</gene>
<name>A0A1D9MHA1_9RHOB</name>
<evidence type="ECO:0000313" key="2">
    <source>
        <dbReference type="Proteomes" id="UP000176562"/>
    </source>
</evidence>